<dbReference type="RefSeq" id="XP_025364241.1">
    <property type="nucleotide sequence ID" value="XM_025504281.1"/>
</dbReference>
<dbReference type="GO" id="GO:0000444">
    <property type="term" value="C:MIS12/MIND type complex"/>
    <property type="evidence" value="ECO:0007669"/>
    <property type="project" value="TreeGrafter"/>
</dbReference>
<dbReference type="GO" id="GO:0051301">
    <property type="term" value="P:cell division"/>
    <property type="evidence" value="ECO:0007669"/>
    <property type="project" value="UniProtKB-KW"/>
</dbReference>
<feature type="compositionally biased region" description="Polar residues" evidence="10">
    <location>
        <begin position="329"/>
        <end position="339"/>
    </location>
</feature>
<keyword evidence="8" id="KW-0131">Cell cycle</keyword>
<feature type="region of interest" description="Disordered" evidence="10">
    <location>
        <begin position="1"/>
        <end position="40"/>
    </location>
</feature>
<protein>
    <recommendedName>
        <fullName evidence="13">Mis12-domain-containing protein</fullName>
    </recommendedName>
</protein>
<dbReference type="GeneID" id="37026104"/>
<evidence type="ECO:0000313" key="11">
    <source>
        <dbReference type="EMBL" id="PWN29629.1"/>
    </source>
</evidence>
<dbReference type="AlphaFoldDB" id="A0A316UWG5"/>
<keyword evidence="4" id="KW-0132">Cell division</keyword>
<evidence type="ECO:0000256" key="7">
    <source>
        <dbReference type="ARBA" id="ARBA00023054"/>
    </source>
</evidence>
<proteinExistence type="inferred from homology"/>
<keyword evidence="3" id="KW-0158">Chromosome</keyword>
<feature type="region of interest" description="Disordered" evidence="10">
    <location>
        <begin position="287"/>
        <end position="314"/>
    </location>
</feature>
<dbReference type="PANTHER" id="PTHR14527">
    <property type="entry name" value="PROTEIN MIS12 HOMOLOG"/>
    <property type="match status" value="1"/>
</dbReference>
<keyword evidence="6" id="KW-0995">Kinetochore</keyword>
<evidence type="ECO:0000256" key="9">
    <source>
        <dbReference type="ARBA" id="ARBA00023328"/>
    </source>
</evidence>
<evidence type="ECO:0000256" key="2">
    <source>
        <dbReference type="ARBA" id="ARBA00008643"/>
    </source>
</evidence>
<sequence>MSSSSLAAGPSSSSSTSKKRERKNLPADKTTVISSRPPSKADIPTADAHLGLLVEQLTFNPRAFIDALVYVANEALYRLGEDFEPKAMQFLVDTGMPEHDAEREAEKATHSIMTLLENALDHVFDTLELYSLQSVFGLTTRQASHIVLPHHAGLDLRSRGQSHAATSNTAQSESTELSQRQRVLNRKISAARATSHALTLALQASQRRLTRIRGVHALALTLLGPQASSLSQGEDKEQHPSSIAEATTRLGHAVSVIKANRAPLLAGIDKLRNLDPLGEALIHSTSSLGSMDEAAAETKPKAGQTADQPWSSGREGYLRWQTERMLSSSQRSIGASVESSTEEGSGDVISAGDASYQDRKGSRKRKSALAGAGDDNSSAAASKGRPSVPLHSSEGGMEGEEVGKTGEMEQLAALIQRRPVAAAEDSTTGAATTPAKGRASTSRKSRN</sequence>
<keyword evidence="5" id="KW-0498">Mitosis</keyword>
<dbReference type="PANTHER" id="PTHR14527:SF2">
    <property type="entry name" value="PROTEIN MIS12 HOMOLOG"/>
    <property type="match status" value="1"/>
</dbReference>
<feature type="compositionally biased region" description="Polar residues" evidence="10">
    <location>
        <begin position="159"/>
        <end position="178"/>
    </location>
</feature>
<dbReference type="OrthoDB" id="1884855at2759"/>
<feature type="region of interest" description="Disordered" evidence="10">
    <location>
        <begin position="157"/>
        <end position="178"/>
    </location>
</feature>
<name>A0A316UWG5_9BASI</name>
<evidence type="ECO:0000256" key="3">
    <source>
        <dbReference type="ARBA" id="ARBA00022454"/>
    </source>
</evidence>
<evidence type="ECO:0000313" key="12">
    <source>
        <dbReference type="Proteomes" id="UP000245884"/>
    </source>
</evidence>
<evidence type="ECO:0000256" key="10">
    <source>
        <dbReference type="SAM" id="MobiDB-lite"/>
    </source>
</evidence>
<dbReference type="Pfam" id="PF05859">
    <property type="entry name" value="Mis12"/>
    <property type="match status" value="1"/>
</dbReference>
<evidence type="ECO:0000256" key="1">
    <source>
        <dbReference type="ARBA" id="ARBA00004629"/>
    </source>
</evidence>
<keyword evidence="12" id="KW-1185">Reference proteome</keyword>
<dbReference type="Proteomes" id="UP000245884">
    <property type="component" value="Unassembled WGS sequence"/>
</dbReference>
<feature type="compositionally biased region" description="Low complexity" evidence="10">
    <location>
        <begin position="1"/>
        <end position="16"/>
    </location>
</feature>
<comment type="subcellular location">
    <subcellularLocation>
        <location evidence="1">Chromosome</location>
        <location evidence="1">Centromere</location>
        <location evidence="1">Kinetochore</location>
    </subcellularLocation>
</comment>
<evidence type="ECO:0000256" key="8">
    <source>
        <dbReference type="ARBA" id="ARBA00023306"/>
    </source>
</evidence>
<organism evidence="11 12">
    <name type="scientific">Jaminaea rosea</name>
    <dbReference type="NCBI Taxonomy" id="1569628"/>
    <lineage>
        <taxon>Eukaryota</taxon>
        <taxon>Fungi</taxon>
        <taxon>Dikarya</taxon>
        <taxon>Basidiomycota</taxon>
        <taxon>Ustilaginomycotina</taxon>
        <taxon>Exobasidiomycetes</taxon>
        <taxon>Microstromatales</taxon>
        <taxon>Microstromatales incertae sedis</taxon>
        <taxon>Jaminaea</taxon>
    </lineage>
</organism>
<keyword evidence="9" id="KW-0137">Centromere</keyword>
<evidence type="ECO:0008006" key="13">
    <source>
        <dbReference type="Google" id="ProtNLM"/>
    </source>
</evidence>
<dbReference type="GO" id="GO:0005634">
    <property type="term" value="C:nucleus"/>
    <property type="evidence" value="ECO:0007669"/>
    <property type="project" value="InterPro"/>
</dbReference>
<evidence type="ECO:0000256" key="5">
    <source>
        <dbReference type="ARBA" id="ARBA00022776"/>
    </source>
</evidence>
<dbReference type="GO" id="GO:0051382">
    <property type="term" value="P:kinetochore assembly"/>
    <property type="evidence" value="ECO:0007669"/>
    <property type="project" value="TreeGrafter"/>
</dbReference>
<dbReference type="InterPro" id="IPR008685">
    <property type="entry name" value="Centromere_Mis12"/>
</dbReference>
<evidence type="ECO:0000256" key="4">
    <source>
        <dbReference type="ARBA" id="ARBA00022618"/>
    </source>
</evidence>
<comment type="similarity">
    <text evidence="2">Belongs to the mis12 family.</text>
</comment>
<keyword evidence="7" id="KW-0175">Coiled coil</keyword>
<dbReference type="EMBL" id="KZ819663">
    <property type="protein sequence ID" value="PWN29629.1"/>
    <property type="molecule type" value="Genomic_DNA"/>
</dbReference>
<evidence type="ECO:0000256" key="6">
    <source>
        <dbReference type="ARBA" id="ARBA00022838"/>
    </source>
</evidence>
<reference evidence="11 12" key="1">
    <citation type="journal article" date="2018" name="Mol. Biol. Evol.">
        <title>Broad Genomic Sampling Reveals a Smut Pathogenic Ancestry of the Fungal Clade Ustilaginomycotina.</title>
        <authorList>
            <person name="Kijpornyongpan T."/>
            <person name="Mondo S.J."/>
            <person name="Barry K."/>
            <person name="Sandor L."/>
            <person name="Lee J."/>
            <person name="Lipzen A."/>
            <person name="Pangilinan J."/>
            <person name="LaButti K."/>
            <person name="Hainaut M."/>
            <person name="Henrissat B."/>
            <person name="Grigoriev I.V."/>
            <person name="Spatafora J.W."/>
            <person name="Aime M.C."/>
        </authorList>
    </citation>
    <scope>NUCLEOTIDE SEQUENCE [LARGE SCALE GENOMIC DNA]</scope>
    <source>
        <strain evidence="11 12">MCA 5214</strain>
    </source>
</reference>
<feature type="compositionally biased region" description="Low complexity" evidence="10">
    <location>
        <begin position="368"/>
        <end position="382"/>
    </location>
</feature>
<feature type="region of interest" description="Disordered" evidence="10">
    <location>
        <begin position="329"/>
        <end position="447"/>
    </location>
</feature>
<accession>A0A316UWG5</accession>
<gene>
    <name evidence="11" type="ORF">BDZ90DRAFT_216616</name>
</gene>
<dbReference type="GO" id="GO:0000070">
    <property type="term" value="P:mitotic sister chromatid segregation"/>
    <property type="evidence" value="ECO:0007669"/>
    <property type="project" value="TreeGrafter"/>
</dbReference>